<protein>
    <submittedName>
        <fullName evidence="1">Uncharacterized protein</fullName>
    </submittedName>
</protein>
<evidence type="ECO:0000313" key="2">
    <source>
        <dbReference type="Proteomes" id="UP001149331"/>
    </source>
</evidence>
<gene>
    <name evidence="1" type="ORF">O4N78_01915</name>
</gene>
<dbReference type="AlphaFoldDB" id="A0AAW6JYL8"/>
<organism evidence="1 2">
    <name type="scientific">Mediterraneibacter gnavus</name>
    <name type="common">Ruminococcus gnavus</name>
    <dbReference type="NCBI Taxonomy" id="33038"/>
    <lineage>
        <taxon>Bacteria</taxon>
        <taxon>Bacillati</taxon>
        <taxon>Bacillota</taxon>
        <taxon>Clostridia</taxon>
        <taxon>Lachnospirales</taxon>
        <taxon>Lachnospiraceae</taxon>
        <taxon>Mediterraneibacter</taxon>
    </lineage>
</organism>
<proteinExistence type="predicted"/>
<comment type="caution">
    <text evidence="1">The sequence shown here is derived from an EMBL/GenBank/DDBJ whole genome shotgun (WGS) entry which is preliminary data.</text>
</comment>
<sequence length="225" mass="26107">MMNKVMNEVIGNTGARTPEQIFEVVNNYALTTLNLRKDEEEVMVMQINQYESTPTGHEFFQTCQMDGTRFVLSKENLVVIKSEYNKEEDFLYITCELLNGMELNMMILNVEDNKNEFAEDGWKETDVYGLKGFLEETKGYYRVLVRVTNVFGLNIRIENPAPIYIDEELILNVGIREESDSLSLPLCDDSINLFYVKESDRSKEVIIKPFGQPFLEIKMLFIFKG</sequence>
<reference evidence="1" key="1">
    <citation type="submission" date="2022-12" db="EMBL/GenBank/DDBJ databases">
        <title>Genome of R. gnavus strain RSHDN_120.</title>
        <authorList>
            <person name="Abdugheni R."/>
        </authorList>
    </citation>
    <scope>NUCLEOTIDE SEQUENCE</scope>
    <source>
        <strain evidence="1">RSHDN_120</strain>
    </source>
</reference>
<dbReference type="Proteomes" id="UP001149331">
    <property type="component" value="Unassembled WGS sequence"/>
</dbReference>
<accession>A0AAW6JYL8</accession>
<dbReference type="EMBL" id="JAPZEG010000001">
    <property type="protein sequence ID" value="MDE1202344.1"/>
    <property type="molecule type" value="Genomic_DNA"/>
</dbReference>
<evidence type="ECO:0000313" key="1">
    <source>
        <dbReference type="EMBL" id="MDE1202344.1"/>
    </source>
</evidence>
<dbReference type="RefSeq" id="WP_272583234.1">
    <property type="nucleotide sequence ID" value="NZ_JAPZEG010000001.1"/>
</dbReference>
<name>A0AAW6JYL8_MEDGN</name>